<protein>
    <submittedName>
        <fullName evidence="3">D-amino-acid dehydrogenase</fullName>
    </submittedName>
</protein>
<sequence>MKIAIIGAGIVGTATAHALLDEGHEVLILDKEGPAFGPSRGNAGIIAHTDVLPIASPNMLRKVPGFLLDPLGPLAIRLGYLPQLLPWLARFLLAARPAAYERSIAGMIAIQQLALPAWLARAEKAGISNHIHRRGALYTYSNPGDTAGLEALARRQRAAGIAVDMLPPQELRQLEPALRDRFAGAAFHPDCAHISDPLALTMALFETALARGASFEKAKVTNISLGERPALVGPDGWQRVVDRVVVAAGAWSKPLAAAMGDTIPLDTERGYNVSFPGVTGLTSRPIGFKDDGFVMTPLESGLRIGGAVEFGGLKAPPNHARTRALYDKATRLVDGLPAFDSGRVWMGFRPSLPDSLPVIGKASRNPNVVYAFGHGHYGMTQSTATADLVAALIAGRSPAIDVGHFSPQRF</sequence>
<dbReference type="Gene3D" id="3.30.9.10">
    <property type="entry name" value="D-Amino Acid Oxidase, subunit A, domain 2"/>
    <property type="match status" value="1"/>
</dbReference>
<dbReference type="SUPFAM" id="SSF51905">
    <property type="entry name" value="FAD/NAD(P)-binding domain"/>
    <property type="match status" value="1"/>
</dbReference>
<dbReference type="Pfam" id="PF01266">
    <property type="entry name" value="DAO"/>
    <property type="match status" value="1"/>
</dbReference>
<evidence type="ECO:0000313" key="3">
    <source>
        <dbReference type="EMBL" id="SEM36076.1"/>
    </source>
</evidence>
<dbReference type="EMBL" id="FOAN01000010">
    <property type="protein sequence ID" value="SEM36076.1"/>
    <property type="molecule type" value="Genomic_DNA"/>
</dbReference>
<dbReference type="InterPro" id="IPR036188">
    <property type="entry name" value="FAD/NAD-bd_sf"/>
</dbReference>
<dbReference type="InterPro" id="IPR006076">
    <property type="entry name" value="FAD-dep_OxRdtase"/>
</dbReference>
<accession>A0A1H7XQG2</accession>
<keyword evidence="4" id="KW-1185">Reference proteome</keyword>
<organism evidence="3 4">
    <name type="scientific">Bosea lupini</name>
    <dbReference type="NCBI Taxonomy" id="1036779"/>
    <lineage>
        <taxon>Bacteria</taxon>
        <taxon>Pseudomonadati</taxon>
        <taxon>Pseudomonadota</taxon>
        <taxon>Alphaproteobacteria</taxon>
        <taxon>Hyphomicrobiales</taxon>
        <taxon>Boseaceae</taxon>
        <taxon>Bosea</taxon>
    </lineage>
</organism>
<dbReference type="Proteomes" id="UP000199664">
    <property type="component" value="Unassembled WGS sequence"/>
</dbReference>
<dbReference type="Gene3D" id="3.50.50.60">
    <property type="entry name" value="FAD/NAD(P)-binding domain"/>
    <property type="match status" value="2"/>
</dbReference>
<dbReference type="PANTHER" id="PTHR13847:SF289">
    <property type="entry name" value="GLYCINE OXIDASE"/>
    <property type="match status" value="1"/>
</dbReference>
<keyword evidence="1" id="KW-0560">Oxidoreductase</keyword>
<dbReference type="GO" id="GO:0005737">
    <property type="term" value="C:cytoplasm"/>
    <property type="evidence" value="ECO:0007669"/>
    <property type="project" value="TreeGrafter"/>
</dbReference>
<dbReference type="RefSeq" id="WP_091841080.1">
    <property type="nucleotide sequence ID" value="NZ_FOAN01000010.1"/>
</dbReference>
<dbReference type="OrthoDB" id="9805337at2"/>
<evidence type="ECO:0000259" key="2">
    <source>
        <dbReference type="Pfam" id="PF01266"/>
    </source>
</evidence>
<dbReference type="GO" id="GO:0016491">
    <property type="term" value="F:oxidoreductase activity"/>
    <property type="evidence" value="ECO:0007669"/>
    <property type="project" value="UniProtKB-KW"/>
</dbReference>
<name>A0A1H7XQG2_9HYPH</name>
<evidence type="ECO:0000256" key="1">
    <source>
        <dbReference type="ARBA" id="ARBA00023002"/>
    </source>
</evidence>
<proteinExistence type="predicted"/>
<gene>
    <name evidence="3" type="ORF">SAMN04515666_110132</name>
</gene>
<dbReference type="PANTHER" id="PTHR13847">
    <property type="entry name" value="SARCOSINE DEHYDROGENASE-RELATED"/>
    <property type="match status" value="1"/>
</dbReference>
<feature type="domain" description="FAD dependent oxidoreductase" evidence="2">
    <location>
        <begin position="2"/>
        <end position="392"/>
    </location>
</feature>
<dbReference type="STRING" id="1036779.SAMN04515666_110132"/>
<evidence type="ECO:0000313" key="4">
    <source>
        <dbReference type="Proteomes" id="UP000199664"/>
    </source>
</evidence>
<dbReference type="SUPFAM" id="SSF54373">
    <property type="entry name" value="FAD-linked reductases, C-terminal domain"/>
    <property type="match status" value="1"/>
</dbReference>
<dbReference type="AlphaFoldDB" id="A0A1H7XQG2"/>
<reference evidence="4" key="1">
    <citation type="submission" date="2016-10" db="EMBL/GenBank/DDBJ databases">
        <authorList>
            <person name="Varghese N."/>
            <person name="Submissions S."/>
        </authorList>
    </citation>
    <scope>NUCLEOTIDE SEQUENCE [LARGE SCALE GENOMIC DNA]</scope>
    <source>
        <strain evidence="4">LMG 26383,CCUG 61248,R- 45681</strain>
    </source>
</reference>